<dbReference type="Gene3D" id="1.10.1050.10">
    <property type="entry name" value="Ribosomal Protein S4 Delta 41, Chain A, domain 1"/>
    <property type="match status" value="1"/>
</dbReference>
<keyword evidence="5 8" id="KW-0687">Ribonucleoprotein</keyword>
<name>A0A974WMV2_9PROT</name>
<evidence type="ECO:0000259" key="9">
    <source>
        <dbReference type="SMART" id="SM00363"/>
    </source>
</evidence>
<dbReference type="PROSITE" id="PS50889">
    <property type="entry name" value="S4"/>
    <property type="match status" value="1"/>
</dbReference>
<dbReference type="GO" id="GO:0015935">
    <property type="term" value="C:small ribosomal subunit"/>
    <property type="evidence" value="ECO:0007669"/>
    <property type="project" value="TreeGrafter"/>
</dbReference>
<protein>
    <recommendedName>
        <fullName evidence="6">Small ribosomal subunit protein uS4</fullName>
    </recommendedName>
</protein>
<evidence type="ECO:0000256" key="6">
    <source>
        <dbReference type="ARBA" id="ARBA00035254"/>
    </source>
</evidence>
<dbReference type="PANTHER" id="PTHR11831:SF4">
    <property type="entry name" value="SMALL RIBOSOMAL SUBUNIT PROTEIN US4M"/>
    <property type="match status" value="1"/>
</dbReference>
<dbReference type="GO" id="GO:0042274">
    <property type="term" value="P:ribosomal small subunit biogenesis"/>
    <property type="evidence" value="ECO:0007669"/>
    <property type="project" value="TreeGrafter"/>
</dbReference>
<dbReference type="GO" id="GO:0003735">
    <property type="term" value="F:structural constituent of ribosome"/>
    <property type="evidence" value="ECO:0007669"/>
    <property type="project" value="TreeGrafter"/>
</dbReference>
<dbReference type="EMBL" id="CP024850">
    <property type="protein sequence ID" value="QSF25258.1"/>
    <property type="molecule type" value="Genomic_DNA"/>
</dbReference>
<organism evidence="11 12">
    <name type="scientific">Candidatus Nasuia deltocephalincola</name>
    <dbReference type="NCBI Taxonomy" id="1160784"/>
    <lineage>
        <taxon>Bacteria</taxon>
        <taxon>Pseudomonadati</taxon>
        <taxon>Pseudomonadota</taxon>
        <taxon>Betaproteobacteria</taxon>
        <taxon>Candidatus Nasuia</taxon>
    </lineage>
</organism>
<keyword evidence="12" id="KW-1185">Reference proteome</keyword>
<evidence type="ECO:0000256" key="5">
    <source>
        <dbReference type="ARBA" id="ARBA00023274"/>
    </source>
</evidence>
<feature type="domain" description="RNA-binding S4" evidence="9">
    <location>
        <begin position="94"/>
        <end position="156"/>
    </location>
</feature>
<proteinExistence type="inferred from homology"/>
<evidence type="ECO:0000256" key="3">
    <source>
        <dbReference type="ARBA" id="ARBA00022884"/>
    </source>
</evidence>
<evidence type="ECO:0000256" key="2">
    <source>
        <dbReference type="ARBA" id="ARBA00022730"/>
    </source>
</evidence>
<reference evidence="11" key="1">
    <citation type="submission" date="2017-11" db="EMBL/GenBank/DDBJ databases">
        <authorList>
            <person name="Jian Z."/>
        </authorList>
    </citation>
    <scope>NUCLEOTIDE SEQUENCE</scope>
    <source>
        <strain evidence="11">YC</strain>
    </source>
</reference>
<accession>A0A974WMV2</accession>
<evidence type="ECO:0000256" key="7">
    <source>
        <dbReference type="PROSITE-ProRule" id="PRU00182"/>
    </source>
</evidence>
<dbReference type="PROSITE" id="PS00632">
    <property type="entry name" value="RIBOSOMAL_S4"/>
    <property type="match status" value="1"/>
</dbReference>
<dbReference type="Pfam" id="PF00163">
    <property type="entry name" value="Ribosomal_S4"/>
    <property type="match status" value="1"/>
</dbReference>
<dbReference type="PANTHER" id="PTHR11831">
    <property type="entry name" value="30S 40S RIBOSOMAL PROTEIN"/>
    <property type="match status" value="1"/>
</dbReference>
<dbReference type="InterPro" id="IPR036986">
    <property type="entry name" value="S4_RNA-bd_sf"/>
</dbReference>
<gene>
    <name evidence="11" type="ORF">CU086_00195</name>
</gene>
<dbReference type="InterPro" id="IPR022801">
    <property type="entry name" value="Ribosomal_uS4"/>
</dbReference>
<dbReference type="SUPFAM" id="SSF55174">
    <property type="entry name" value="Alpha-L RNA-binding motif"/>
    <property type="match status" value="1"/>
</dbReference>
<feature type="domain" description="Small ribosomal subunit protein uS4 N-terminal" evidence="10">
    <location>
        <begin position="6"/>
        <end position="93"/>
    </location>
</feature>
<dbReference type="InterPro" id="IPR002942">
    <property type="entry name" value="S4_RNA-bd"/>
</dbReference>
<evidence type="ECO:0000256" key="4">
    <source>
        <dbReference type="ARBA" id="ARBA00022980"/>
    </source>
</evidence>
<evidence type="ECO:0000256" key="8">
    <source>
        <dbReference type="RuleBase" id="RU003699"/>
    </source>
</evidence>
<dbReference type="Gene3D" id="3.10.290.10">
    <property type="entry name" value="RNA-binding S4 domain"/>
    <property type="match status" value="1"/>
</dbReference>
<dbReference type="Proteomes" id="UP000663075">
    <property type="component" value="Chromosome"/>
</dbReference>
<evidence type="ECO:0000256" key="1">
    <source>
        <dbReference type="ARBA" id="ARBA00007465"/>
    </source>
</evidence>
<keyword evidence="3 7" id="KW-0694">RNA-binding</keyword>
<evidence type="ECO:0000259" key="10">
    <source>
        <dbReference type="SMART" id="SM01390"/>
    </source>
</evidence>
<evidence type="ECO:0000313" key="11">
    <source>
        <dbReference type="EMBL" id="QSF25258.1"/>
    </source>
</evidence>
<dbReference type="AlphaFoldDB" id="A0A974WMV2"/>
<dbReference type="InterPro" id="IPR018079">
    <property type="entry name" value="Ribosomal_uS4_CS"/>
</dbReference>
<dbReference type="SMART" id="SM00363">
    <property type="entry name" value="S4"/>
    <property type="match status" value="1"/>
</dbReference>
<keyword evidence="4 8" id="KW-0689">Ribosomal protein</keyword>
<dbReference type="Pfam" id="PF01479">
    <property type="entry name" value="S4"/>
    <property type="match status" value="1"/>
</dbReference>
<dbReference type="CDD" id="cd00165">
    <property type="entry name" value="S4"/>
    <property type="match status" value="1"/>
</dbReference>
<comment type="similarity">
    <text evidence="1 8">Belongs to the universal ribosomal protein uS4 family.</text>
</comment>
<keyword evidence="2 7" id="KW-0699">rRNA-binding</keyword>
<dbReference type="SMART" id="SM01390">
    <property type="entry name" value="Ribosomal_S4"/>
    <property type="match status" value="1"/>
</dbReference>
<dbReference type="NCBIfam" id="NF003717">
    <property type="entry name" value="PRK05327.1"/>
    <property type="match status" value="1"/>
</dbReference>
<dbReference type="GO" id="GO:0019843">
    <property type="term" value="F:rRNA binding"/>
    <property type="evidence" value="ECO:0007669"/>
    <property type="project" value="UniProtKB-KW"/>
</dbReference>
<evidence type="ECO:0000313" key="12">
    <source>
        <dbReference type="Proteomes" id="UP000663075"/>
    </source>
</evidence>
<sequence length="206" mass="25101">MVILKKYKLYKKNFLNLFLKNGILSKFNYINLQNKIRIKNNNFYINTHYSDQLKEKRKLKIIYGVSEKKYNFYYNFSKKLSGDISKNILILLESRLDNFVYRSGFASSRLEAKQMIRHGFINLNYNLLKYSSKILKPGDYICLNYKKNNYFRKNYFFFYYNNNFYPKWIFLNKNNFSSYLKRFPTFNELKPIIDIKDDFIVGNCKL</sequence>
<dbReference type="InterPro" id="IPR001912">
    <property type="entry name" value="Ribosomal_uS4_N"/>
</dbReference>